<organism evidence="1 2">
    <name type="scientific">Apostasia shenzhenica</name>
    <dbReference type="NCBI Taxonomy" id="1088818"/>
    <lineage>
        <taxon>Eukaryota</taxon>
        <taxon>Viridiplantae</taxon>
        <taxon>Streptophyta</taxon>
        <taxon>Embryophyta</taxon>
        <taxon>Tracheophyta</taxon>
        <taxon>Spermatophyta</taxon>
        <taxon>Magnoliopsida</taxon>
        <taxon>Liliopsida</taxon>
        <taxon>Asparagales</taxon>
        <taxon>Orchidaceae</taxon>
        <taxon>Apostasioideae</taxon>
        <taxon>Apostasia</taxon>
    </lineage>
</organism>
<keyword evidence="2" id="KW-1185">Reference proteome</keyword>
<dbReference type="AlphaFoldDB" id="A0A2H9ZX85"/>
<reference evidence="1 2" key="1">
    <citation type="journal article" date="2017" name="Nature">
        <title>The Apostasia genome and the evolution of orchids.</title>
        <authorList>
            <person name="Zhang G.Q."/>
            <person name="Liu K.W."/>
            <person name="Li Z."/>
            <person name="Lohaus R."/>
            <person name="Hsiao Y.Y."/>
            <person name="Niu S.C."/>
            <person name="Wang J.Y."/>
            <person name="Lin Y.C."/>
            <person name="Xu Q."/>
            <person name="Chen L.J."/>
            <person name="Yoshida K."/>
            <person name="Fujiwara S."/>
            <person name="Wang Z.W."/>
            <person name="Zhang Y.Q."/>
            <person name="Mitsuda N."/>
            <person name="Wang M."/>
            <person name="Liu G.H."/>
            <person name="Pecoraro L."/>
            <person name="Huang H.X."/>
            <person name="Xiao X.J."/>
            <person name="Lin M."/>
            <person name="Wu X.Y."/>
            <person name="Wu W.L."/>
            <person name="Chen Y.Y."/>
            <person name="Chang S.B."/>
            <person name="Sakamoto S."/>
            <person name="Ohme-Takagi M."/>
            <person name="Yagi M."/>
            <person name="Zeng S.J."/>
            <person name="Shen C.Y."/>
            <person name="Yeh C.M."/>
            <person name="Luo Y.B."/>
            <person name="Tsai W.C."/>
            <person name="Van de Peer Y."/>
            <person name="Liu Z.J."/>
        </authorList>
    </citation>
    <scope>NUCLEOTIDE SEQUENCE [LARGE SCALE GENOMIC DNA]</scope>
    <source>
        <strain evidence="2">cv. Shenzhen</strain>
        <tissue evidence="1">Stem</tissue>
    </source>
</reference>
<dbReference type="EMBL" id="KZ453019">
    <property type="protein sequence ID" value="PKA47887.1"/>
    <property type="molecule type" value="Genomic_DNA"/>
</dbReference>
<protein>
    <submittedName>
        <fullName evidence="1">Uncharacterized protein</fullName>
    </submittedName>
</protein>
<sequence length="103" mass="11714">MAQEARAKEAELKVGELDSRCRLAERRLRSAMRGLEESACREAELQRLLEESLDQNREGVREEFKAIIKEALESSVNLLGFALLDRGDGEARRPRRSGHGRVH</sequence>
<evidence type="ECO:0000313" key="1">
    <source>
        <dbReference type="EMBL" id="PKA47887.1"/>
    </source>
</evidence>
<gene>
    <name evidence="1" type="ORF">AXF42_Ash021811</name>
</gene>
<name>A0A2H9ZX85_9ASPA</name>
<accession>A0A2H9ZX85</accession>
<proteinExistence type="predicted"/>
<evidence type="ECO:0000313" key="2">
    <source>
        <dbReference type="Proteomes" id="UP000236161"/>
    </source>
</evidence>
<dbReference type="Proteomes" id="UP000236161">
    <property type="component" value="Unassembled WGS sequence"/>
</dbReference>